<feature type="region of interest" description="Disordered" evidence="1">
    <location>
        <begin position="1"/>
        <end position="126"/>
    </location>
</feature>
<evidence type="ECO:0000256" key="1">
    <source>
        <dbReference type="SAM" id="MobiDB-lite"/>
    </source>
</evidence>
<feature type="compositionally biased region" description="Basic and acidic residues" evidence="1">
    <location>
        <begin position="1"/>
        <end position="14"/>
    </location>
</feature>
<protein>
    <submittedName>
        <fullName evidence="2">Uncharacterized protein</fullName>
    </submittedName>
</protein>
<comment type="caution">
    <text evidence="2">The sequence shown here is derived from an EMBL/GenBank/DDBJ whole genome shotgun (WGS) entry which is preliminary data.</text>
</comment>
<keyword evidence="3" id="KW-1185">Reference proteome</keyword>
<reference evidence="2" key="1">
    <citation type="submission" date="2020-11" db="EMBL/GenBank/DDBJ databases">
        <title>Whole-genome analyses of Nonomuraea sp. K274.</title>
        <authorList>
            <person name="Veyisoglu A."/>
        </authorList>
    </citation>
    <scope>NUCLEOTIDE SEQUENCE</scope>
    <source>
        <strain evidence="2">K274</strain>
    </source>
</reference>
<dbReference type="EMBL" id="JADOGI010000165">
    <property type="protein sequence ID" value="MBF8191530.1"/>
    <property type="molecule type" value="Genomic_DNA"/>
</dbReference>
<dbReference type="Proteomes" id="UP000605361">
    <property type="component" value="Unassembled WGS sequence"/>
</dbReference>
<accession>A0A931AJW7</accession>
<proteinExistence type="predicted"/>
<sequence>MVRSGRELADRTDDSGQPEPTPADRADDSGQPEPTLADRADDSGQPEPTLAEPAPASVALDQAPRVPWPGPVVRATPRGGQGEPTQEIGEPEPAATPAGQDAQTGETREASDRRAQAAALLAQDPAMTGAALARALGVHETTGRKYRREALNGNGRP</sequence>
<dbReference type="AlphaFoldDB" id="A0A931AJW7"/>
<dbReference type="RefSeq" id="WP_195900438.1">
    <property type="nucleotide sequence ID" value="NZ_JADOGI010000165.1"/>
</dbReference>
<evidence type="ECO:0000313" key="2">
    <source>
        <dbReference type="EMBL" id="MBF8191530.1"/>
    </source>
</evidence>
<feature type="compositionally biased region" description="Basic and acidic residues" evidence="1">
    <location>
        <begin position="106"/>
        <end position="115"/>
    </location>
</feature>
<evidence type="ECO:0000313" key="3">
    <source>
        <dbReference type="Proteomes" id="UP000605361"/>
    </source>
</evidence>
<gene>
    <name evidence="2" type="ORF">ITP53_38715</name>
</gene>
<feature type="compositionally biased region" description="Low complexity" evidence="1">
    <location>
        <begin position="116"/>
        <end position="126"/>
    </location>
</feature>
<name>A0A931AJW7_9ACTN</name>
<organism evidence="2 3">
    <name type="scientific">Nonomuraea cypriaca</name>
    <dbReference type="NCBI Taxonomy" id="1187855"/>
    <lineage>
        <taxon>Bacteria</taxon>
        <taxon>Bacillati</taxon>
        <taxon>Actinomycetota</taxon>
        <taxon>Actinomycetes</taxon>
        <taxon>Streptosporangiales</taxon>
        <taxon>Streptosporangiaceae</taxon>
        <taxon>Nonomuraea</taxon>
    </lineage>
</organism>